<evidence type="ECO:0000313" key="2">
    <source>
        <dbReference type="Proteomes" id="UP000627446"/>
    </source>
</evidence>
<sequence length="150" mass="16790">MLLFLALVVANSHACKPAKEAYDLTAFLSLNQPNVLILEAKVLKVQELKQADGLIEQSVTLRVEKNLLGASNEIVVVKAFYGGMVGTSCERTFDVEMHEGERWLVVALPVDGNAVVRPMLSQRFTIGVDLRPKLQMIENYVREMKFVENK</sequence>
<dbReference type="Proteomes" id="UP000627446">
    <property type="component" value="Unassembled WGS sequence"/>
</dbReference>
<dbReference type="EMBL" id="JACOFZ010000002">
    <property type="protein sequence ID" value="MBC3881655.1"/>
    <property type="molecule type" value="Genomic_DNA"/>
</dbReference>
<name>A0A923KLB2_9BURK</name>
<reference evidence="1" key="1">
    <citation type="submission" date="2020-08" db="EMBL/GenBank/DDBJ databases">
        <title>Novel species isolated from subtropical streams in China.</title>
        <authorList>
            <person name="Lu H."/>
        </authorList>
    </citation>
    <scope>NUCLEOTIDE SEQUENCE</scope>
    <source>
        <strain evidence="1">LX22W</strain>
    </source>
</reference>
<proteinExistence type="predicted"/>
<gene>
    <name evidence="1" type="ORF">H8K36_09750</name>
</gene>
<evidence type="ECO:0000313" key="1">
    <source>
        <dbReference type="EMBL" id="MBC3881655.1"/>
    </source>
</evidence>
<dbReference type="RefSeq" id="WP_186915853.1">
    <property type="nucleotide sequence ID" value="NZ_JACOFZ010000002.1"/>
</dbReference>
<keyword evidence="2" id="KW-1185">Reference proteome</keyword>
<protein>
    <submittedName>
        <fullName evidence="1">Uncharacterized protein</fullName>
    </submittedName>
</protein>
<comment type="caution">
    <text evidence="1">The sequence shown here is derived from an EMBL/GenBank/DDBJ whole genome shotgun (WGS) entry which is preliminary data.</text>
</comment>
<dbReference type="AlphaFoldDB" id="A0A923KLB2"/>
<accession>A0A923KLB2</accession>
<organism evidence="1 2">
    <name type="scientific">Undibacterium nitidum</name>
    <dbReference type="NCBI Taxonomy" id="2762298"/>
    <lineage>
        <taxon>Bacteria</taxon>
        <taxon>Pseudomonadati</taxon>
        <taxon>Pseudomonadota</taxon>
        <taxon>Betaproteobacteria</taxon>
        <taxon>Burkholderiales</taxon>
        <taxon>Oxalobacteraceae</taxon>
        <taxon>Undibacterium</taxon>
    </lineage>
</organism>